<evidence type="ECO:0000313" key="4">
    <source>
        <dbReference type="Proteomes" id="UP000199051"/>
    </source>
</evidence>
<keyword evidence="4" id="KW-1185">Reference proteome</keyword>
<evidence type="ECO:0000313" key="3">
    <source>
        <dbReference type="EMBL" id="SES01272.1"/>
    </source>
</evidence>
<accession>A0A1H9TW43</accession>
<feature type="domain" description="AB hydrolase-1" evidence="2">
    <location>
        <begin position="26"/>
        <end position="141"/>
    </location>
</feature>
<evidence type="ECO:0000256" key="1">
    <source>
        <dbReference type="ARBA" id="ARBA00022801"/>
    </source>
</evidence>
<dbReference type="PANTHER" id="PTHR43798">
    <property type="entry name" value="MONOACYLGLYCEROL LIPASE"/>
    <property type="match status" value="1"/>
</dbReference>
<organism evidence="3 4">
    <name type="scientific">Actinokineospora terrae</name>
    <dbReference type="NCBI Taxonomy" id="155974"/>
    <lineage>
        <taxon>Bacteria</taxon>
        <taxon>Bacillati</taxon>
        <taxon>Actinomycetota</taxon>
        <taxon>Actinomycetes</taxon>
        <taxon>Pseudonocardiales</taxon>
        <taxon>Pseudonocardiaceae</taxon>
        <taxon>Actinokineospora</taxon>
    </lineage>
</organism>
<reference evidence="4" key="1">
    <citation type="submission" date="2016-10" db="EMBL/GenBank/DDBJ databases">
        <authorList>
            <person name="Varghese N."/>
            <person name="Submissions S."/>
        </authorList>
    </citation>
    <scope>NUCLEOTIDE SEQUENCE [LARGE SCALE GENOMIC DNA]</scope>
    <source>
        <strain evidence="4">DSM 44260</strain>
    </source>
</reference>
<dbReference type="AlphaFoldDB" id="A0A1H9TW43"/>
<proteinExistence type="predicted"/>
<dbReference type="InterPro" id="IPR029058">
    <property type="entry name" value="AB_hydrolase_fold"/>
</dbReference>
<dbReference type="PRINTS" id="PR00111">
    <property type="entry name" value="ABHYDROLASE"/>
</dbReference>
<sequence>MKGCAVPLLRVGPDVELYYEDAGSGPPVLLVAGWPLTSESWECQVGALVEAGHRVLTYDRRGFGRTTRAWDGYTPATLVDDLHGLITHLDLTDVVLVGFSSGAVETARYLATHGSDRVHGLVLASPLGGASALGRDLRAAARWHRVAMLDDVLTRFFSVNGEIALDEATRRHLLSTAAASSARATLTVIDAWSDPTLDLAADVAAAGLPTLVISGEGDAVAPSHRVDAPTVVIPSGPHGVHITHPQQWNQAVLKFLTG</sequence>
<protein>
    <submittedName>
        <fullName evidence="3">Pimeloyl-ACP methyl ester carboxylesterase</fullName>
    </submittedName>
</protein>
<dbReference type="Pfam" id="PF00561">
    <property type="entry name" value="Abhydrolase_1"/>
    <property type="match status" value="1"/>
</dbReference>
<dbReference type="Proteomes" id="UP000199051">
    <property type="component" value="Unassembled WGS sequence"/>
</dbReference>
<dbReference type="GO" id="GO:0016787">
    <property type="term" value="F:hydrolase activity"/>
    <property type="evidence" value="ECO:0007669"/>
    <property type="project" value="UniProtKB-KW"/>
</dbReference>
<dbReference type="InterPro" id="IPR000073">
    <property type="entry name" value="AB_hydrolase_1"/>
</dbReference>
<gene>
    <name evidence="3" type="ORF">SAMN04487818_106508</name>
</gene>
<evidence type="ECO:0000259" key="2">
    <source>
        <dbReference type="Pfam" id="PF00561"/>
    </source>
</evidence>
<dbReference type="STRING" id="155974.SAMN04487818_106508"/>
<dbReference type="SUPFAM" id="SSF53474">
    <property type="entry name" value="alpha/beta-Hydrolases"/>
    <property type="match status" value="1"/>
</dbReference>
<dbReference type="PANTHER" id="PTHR43798:SF31">
    <property type="entry name" value="AB HYDROLASE SUPERFAMILY PROTEIN YCLE"/>
    <property type="match status" value="1"/>
</dbReference>
<dbReference type="EMBL" id="FOGI01000006">
    <property type="protein sequence ID" value="SES01272.1"/>
    <property type="molecule type" value="Genomic_DNA"/>
</dbReference>
<keyword evidence="1" id="KW-0378">Hydrolase</keyword>
<dbReference type="GO" id="GO:0016020">
    <property type="term" value="C:membrane"/>
    <property type="evidence" value="ECO:0007669"/>
    <property type="project" value="TreeGrafter"/>
</dbReference>
<dbReference type="Gene3D" id="3.40.50.1820">
    <property type="entry name" value="alpha/beta hydrolase"/>
    <property type="match status" value="1"/>
</dbReference>
<dbReference type="InterPro" id="IPR050266">
    <property type="entry name" value="AB_hydrolase_sf"/>
</dbReference>
<name>A0A1H9TW43_9PSEU</name>